<dbReference type="AlphaFoldDB" id="A0AA96GP09"/>
<evidence type="ECO:0000313" key="3">
    <source>
        <dbReference type="Proteomes" id="UP001302494"/>
    </source>
</evidence>
<protein>
    <submittedName>
        <fullName evidence="2">SH3 domain-containing protein</fullName>
    </submittedName>
</protein>
<dbReference type="EMBL" id="CP116968">
    <property type="protein sequence ID" value="WNM63940.1"/>
    <property type="molecule type" value="Genomic_DNA"/>
</dbReference>
<keyword evidence="3" id="KW-1185">Reference proteome</keyword>
<keyword evidence="1" id="KW-0812">Transmembrane</keyword>
<name>A0AA96GP09_9BACT</name>
<evidence type="ECO:0000256" key="1">
    <source>
        <dbReference type="SAM" id="Phobius"/>
    </source>
</evidence>
<dbReference type="Gene3D" id="2.30.30.40">
    <property type="entry name" value="SH3 Domains"/>
    <property type="match status" value="1"/>
</dbReference>
<feature type="transmembrane region" description="Helical" evidence="1">
    <location>
        <begin position="52"/>
        <end position="69"/>
    </location>
</feature>
<evidence type="ECO:0000313" key="2">
    <source>
        <dbReference type="EMBL" id="WNM63940.1"/>
    </source>
</evidence>
<dbReference type="RefSeq" id="WP_312748752.1">
    <property type="nucleotide sequence ID" value="NZ_CP116968.1"/>
</dbReference>
<keyword evidence="1" id="KW-0472">Membrane</keyword>
<keyword evidence="1" id="KW-1133">Transmembrane helix</keyword>
<proteinExistence type="predicted"/>
<dbReference type="Proteomes" id="UP001302494">
    <property type="component" value="Chromosome"/>
</dbReference>
<organism evidence="2 3">
    <name type="scientific">Candidatus Nitrospira neomarina</name>
    <dbReference type="NCBI Taxonomy" id="3020899"/>
    <lineage>
        <taxon>Bacteria</taxon>
        <taxon>Pseudomonadati</taxon>
        <taxon>Nitrospirota</taxon>
        <taxon>Nitrospiria</taxon>
        <taxon>Nitrospirales</taxon>
        <taxon>Nitrospiraceae</taxon>
        <taxon>Nitrospira</taxon>
    </lineage>
</organism>
<gene>
    <name evidence="2" type="ORF">PQG83_09330</name>
</gene>
<dbReference type="KEGG" id="nneo:PQG83_09330"/>
<accession>A0AA96GP09</accession>
<sequence>MMTSTIGAVFSPEQPSRWNVLFAQEPDKDLEFDEGLEEDDLNQSKPPSRKPLLWIVLLLLIVGAAYWALNSNTFMPQGTTTDTAASTRNQDQTGITPPMFHENQEVSLRDTLGRSLLMGDPANTTPGPIVKPGETLTILDGAYQATGWVYQVQTPMGKTGWISAEKLKSQTQNTGKGSTQ</sequence>
<reference evidence="2 3" key="1">
    <citation type="submission" date="2023-01" db="EMBL/GenBank/DDBJ databases">
        <title>Cultivation and genomic characterization of new, ubiquitous marine nitrite-oxidizing bacteria from the Nitrospirales.</title>
        <authorList>
            <person name="Mueller A.J."/>
            <person name="Daebeler A."/>
            <person name="Herbold C.W."/>
            <person name="Kirkegaard R.H."/>
            <person name="Daims H."/>
        </authorList>
    </citation>
    <scope>NUCLEOTIDE SEQUENCE [LARGE SCALE GENOMIC DNA]</scope>
    <source>
        <strain evidence="2 3">DK</strain>
    </source>
</reference>